<dbReference type="InParanoid" id="A0A1Y2LV32"/>
<evidence type="ECO:0000256" key="2">
    <source>
        <dbReference type="SAM" id="MobiDB-lite"/>
    </source>
</evidence>
<feature type="compositionally biased region" description="Low complexity" evidence="2">
    <location>
        <begin position="211"/>
        <end position="220"/>
    </location>
</feature>
<evidence type="ECO:0008006" key="5">
    <source>
        <dbReference type="Google" id="ProtNLM"/>
    </source>
</evidence>
<feature type="region of interest" description="Disordered" evidence="2">
    <location>
        <begin position="134"/>
        <end position="192"/>
    </location>
</feature>
<reference evidence="3 4" key="1">
    <citation type="journal article" date="2017" name="Genome Announc.">
        <title>Genome sequence of the saprophytic ascomycete Epicoccum nigrum ICMP 19927 strain isolated from New Zealand.</title>
        <authorList>
            <person name="Fokin M."/>
            <person name="Fleetwood D."/>
            <person name="Weir B.S."/>
            <person name="Villas-Boas S.G."/>
        </authorList>
    </citation>
    <scope>NUCLEOTIDE SEQUENCE [LARGE SCALE GENOMIC DNA]</scope>
    <source>
        <strain evidence="3 4">ICMP 19927</strain>
    </source>
</reference>
<feature type="region of interest" description="Disordered" evidence="2">
    <location>
        <begin position="208"/>
        <end position="244"/>
    </location>
</feature>
<name>A0A1Y2LV32_EPING</name>
<accession>A0A1Y2LV32</accession>
<proteinExistence type="predicted"/>
<sequence>MSKNVDDAIRIRDNQRRSRARRKDLIKDLQMRVQEYEQKGVAATQDMQRAARKVVQENERLRALLARHGVLRDEVDSFLRVCEQTEAPSSAEPEAMPSLMSRRSSVPNNPYPPVNPGPRSLHIQPLSPAYPMDYSPHPSPVSRAPVQISRQSIQPSRTASTCGPATQCGPRNQCGPTTTTTTPPQGDSHNEATVMSKPFEITRQTESYYASPTESDSSSPPSRPQETQPVSTAPDYAPPVRPNQGCCPPSKLQVEVTSEDPACPNTDDCFCPPTVTMLPLTNRPSISNDEMSCETAATIIAQMRGEEDDTAARRSLGCGPGEVCSVRNTFLLQLLDEQ</sequence>
<protein>
    <recommendedName>
        <fullName evidence="5">BZIP domain-containing protein</fullName>
    </recommendedName>
</protein>
<evidence type="ECO:0000256" key="1">
    <source>
        <dbReference type="SAM" id="Coils"/>
    </source>
</evidence>
<dbReference type="OMA" id="ANMHGHA"/>
<feature type="compositionally biased region" description="Polar residues" evidence="2">
    <location>
        <begin position="148"/>
        <end position="164"/>
    </location>
</feature>
<gene>
    <name evidence="3" type="ORF">B5807_07344</name>
</gene>
<dbReference type="CDD" id="cd14688">
    <property type="entry name" value="bZIP_YAP"/>
    <property type="match status" value="1"/>
</dbReference>
<organism evidence="3 4">
    <name type="scientific">Epicoccum nigrum</name>
    <name type="common">Soil fungus</name>
    <name type="synonym">Epicoccum purpurascens</name>
    <dbReference type="NCBI Taxonomy" id="105696"/>
    <lineage>
        <taxon>Eukaryota</taxon>
        <taxon>Fungi</taxon>
        <taxon>Dikarya</taxon>
        <taxon>Ascomycota</taxon>
        <taxon>Pezizomycotina</taxon>
        <taxon>Dothideomycetes</taxon>
        <taxon>Pleosporomycetidae</taxon>
        <taxon>Pleosporales</taxon>
        <taxon>Pleosporineae</taxon>
        <taxon>Didymellaceae</taxon>
        <taxon>Epicoccum</taxon>
    </lineage>
</organism>
<evidence type="ECO:0000313" key="4">
    <source>
        <dbReference type="Proteomes" id="UP000193240"/>
    </source>
</evidence>
<dbReference type="Proteomes" id="UP000193240">
    <property type="component" value="Unassembled WGS sequence"/>
</dbReference>
<evidence type="ECO:0000313" key="3">
    <source>
        <dbReference type="EMBL" id="OSS47701.1"/>
    </source>
</evidence>
<dbReference type="PANTHER" id="PTHR42070:SF1">
    <property type="entry name" value="FILAMENT ASSOCIATED PROTEIN, PUTATIVE (AFU_ORTHOLOGUE AFUA_8G06630)-RELATED"/>
    <property type="match status" value="1"/>
</dbReference>
<feature type="region of interest" description="Disordered" evidence="2">
    <location>
        <begin position="85"/>
        <end position="107"/>
    </location>
</feature>
<feature type="coiled-coil region" evidence="1">
    <location>
        <begin position="19"/>
        <end position="67"/>
    </location>
</feature>
<dbReference type="PANTHER" id="PTHR42070">
    <property type="entry name" value="FILAMENT ASSOCIATED PROTEIN, PUTATIVE (AFU_ORTHOLOGUE AFUA_8G06630)-RELATED"/>
    <property type="match status" value="1"/>
</dbReference>
<keyword evidence="1" id="KW-0175">Coiled coil</keyword>
<keyword evidence="4" id="KW-1185">Reference proteome</keyword>
<dbReference type="STRING" id="105696.A0A1Y2LV32"/>
<dbReference type="EMBL" id="KZ107848">
    <property type="protein sequence ID" value="OSS47701.1"/>
    <property type="molecule type" value="Genomic_DNA"/>
</dbReference>
<dbReference type="AlphaFoldDB" id="A0A1Y2LV32"/>